<dbReference type="EMBL" id="CP041372">
    <property type="protein sequence ID" value="QKS70151.1"/>
    <property type="molecule type" value="Genomic_DNA"/>
</dbReference>
<evidence type="ECO:0000256" key="4">
    <source>
        <dbReference type="RuleBase" id="RU003719"/>
    </source>
</evidence>
<dbReference type="Proteomes" id="UP000318138">
    <property type="component" value="Chromosome"/>
</dbReference>
<comment type="similarity">
    <text evidence="1 4">Belongs to the D-isomer specific 2-hydroxyacid dehydrogenase family.</text>
</comment>
<dbReference type="GO" id="GO:0051287">
    <property type="term" value="F:NAD binding"/>
    <property type="evidence" value="ECO:0007669"/>
    <property type="project" value="InterPro"/>
</dbReference>
<dbReference type="InterPro" id="IPR006140">
    <property type="entry name" value="D-isomer_DH_NAD-bd"/>
</dbReference>
<evidence type="ECO:0000259" key="6">
    <source>
        <dbReference type="Pfam" id="PF02826"/>
    </source>
</evidence>
<dbReference type="InterPro" id="IPR036291">
    <property type="entry name" value="NAD(P)-bd_dom_sf"/>
</dbReference>
<dbReference type="SUPFAM" id="SSF52283">
    <property type="entry name" value="Formate/glycerate dehydrogenase catalytic domain-like"/>
    <property type="match status" value="1"/>
</dbReference>
<dbReference type="PANTHER" id="PTHR43333">
    <property type="entry name" value="2-HACID_DH_C DOMAIN-CONTAINING PROTEIN"/>
    <property type="match status" value="1"/>
</dbReference>
<keyword evidence="2 4" id="KW-0560">Oxidoreductase</keyword>
<dbReference type="CDD" id="cd05300">
    <property type="entry name" value="2-Hacid_dh_1"/>
    <property type="match status" value="1"/>
</dbReference>
<dbReference type="Gene3D" id="3.40.50.720">
    <property type="entry name" value="NAD(P)-binding Rossmann-like Domain"/>
    <property type="match status" value="2"/>
</dbReference>
<dbReference type="PANTHER" id="PTHR43333:SF1">
    <property type="entry name" value="D-ISOMER SPECIFIC 2-HYDROXYACID DEHYDROGENASE NAD-BINDING DOMAIN-CONTAINING PROTEIN"/>
    <property type="match status" value="1"/>
</dbReference>
<feature type="domain" description="D-isomer specific 2-hydroxyacid dehydrogenase catalytic" evidence="5">
    <location>
        <begin position="4"/>
        <end position="305"/>
    </location>
</feature>
<name>A0A859FBQ7_9BACI</name>
<dbReference type="GO" id="GO:0016616">
    <property type="term" value="F:oxidoreductase activity, acting on the CH-OH group of donors, NAD or NADP as acceptor"/>
    <property type="evidence" value="ECO:0007669"/>
    <property type="project" value="InterPro"/>
</dbReference>
<evidence type="ECO:0000313" key="8">
    <source>
        <dbReference type="Proteomes" id="UP000318138"/>
    </source>
</evidence>
<gene>
    <name evidence="7" type="ORF">FLK61_25620</name>
</gene>
<organism evidence="7 8">
    <name type="scientific">Paenalkalicoccus suaedae</name>
    <dbReference type="NCBI Taxonomy" id="2592382"/>
    <lineage>
        <taxon>Bacteria</taxon>
        <taxon>Bacillati</taxon>
        <taxon>Bacillota</taxon>
        <taxon>Bacilli</taxon>
        <taxon>Bacillales</taxon>
        <taxon>Bacillaceae</taxon>
        <taxon>Paenalkalicoccus</taxon>
    </lineage>
</organism>
<dbReference type="AlphaFoldDB" id="A0A859FBQ7"/>
<evidence type="ECO:0000256" key="3">
    <source>
        <dbReference type="ARBA" id="ARBA00023027"/>
    </source>
</evidence>
<dbReference type="Pfam" id="PF02826">
    <property type="entry name" value="2-Hacid_dh_C"/>
    <property type="match status" value="1"/>
</dbReference>
<protein>
    <submittedName>
        <fullName evidence="7">D-2-hydroxyacid dehydrogenase</fullName>
    </submittedName>
</protein>
<keyword evidence="8" id="KW-1185">Reference proteome</keyword>
<dbReference type="InterPro" id="IPR006139">
    <property type="entry name" value="D-isomer_2_OHA_DH_cat_dom"/>
</dbReference>
<accession>A0A859FBQ7</accession>
<sequence length="317" mass="35858">MSTILILRDLSKELENKIKQALPNWTVILSKEKSDWEPHLKDAEIIGGWHRDLPSMLEQAPNLTWIQTWSAGVDSLPLDDLDRRGITVTSANGVHAYPISETIVGMMLSLTRKLHVYGRQQEQKEWHHANLGMEMHEKTVAIVGLGAIGKETAKLCKAFSMKTIGVKRTVTDVDYVDEVLPFDDLMNKLPECDYVINTLPHTKQTEALFSKQVFEKMKESSYFINIGRGETVDEEAMVDALRNKKIAGAGLDVFQEEPLKKESDLWELDNVIITPHTSGSTDVYYTRLVDSIFVPNLEAYVKDQKPTINVVDVKNGY</sequence>
<reference evidence="8" key="1">
    <citation type="submission" date="2019-07" db="EMBL/GenBank/DDBJ databases">
        <title>Bacillus alkalisoli sp. nov. isolated from saline soil.</title>
        <authorList>
            <person name="Sun J.-Q."/>
            <person name="Xu L."/>
        </authorList>
    </citation>
    <scope>NUCLEOTIDE SEQUENCE [LARGE SCALE GENOMIC DNA]</scope>
    <source>
        <strain evidence="8">M4U3P1</strain>
    </source>
</reference>
<evidence type="ECO:0000256" key="1">
    <source>
        <dbReference type="ARBA" id="ARBA00005854"/>
    </source>
</evidence>
<evidence type="ECO:0000259" key="5">
    <source>
        <dbReference type="Pfam" id="PF00389"/>
    </source>
</evidence>
<dbReference type="SUPFAM" id="SSF51735">
    <property type="entry name" value="NAD(P)-binding Rossmann-fold domains"/>
    <property type="match status" value="1"/>
</dbReference>
<dbReference type="RefSeq" id="WP_176008194.1">
    <property type="nucleotide sequence ID" value="NZ_CP041372.2"/>
</dbReference>
<proteinExistence type="inferred from homology"/>
<evidence type="ECO:0000256" key="2">
    <source>
        <dbReference type="ARBA" id="ARBA00023002"/>
    </source>
</evidence>
<dbReference type="KEGG" id="psua:FLK61_25620"/>
<dbReference type="FunFam" id="3.40.50.720:FF:000363">
    <property type="entry name" value="D-isomer specific 2-hydroxyacid dehydrogenase"/>
    <property type="match status" value="1"/>
</dbReference>
<evidence type="ECO:0000313" key="7">
    <source>
        <dbReference type="EMBL" id="QKS70151.1"/>
    </source>
</evidence>
<dbReference type="Pfam" id="PF00389">
    <property type="entry name" value="2-Hacid_dh"/>
    <property type="match status" value="1"/>
</dbReference>
<keyword evidence="3" id="KW-0520">NAD</keyword>
<feature type="domain" description="D-isomer specific 2-hydroxyacid dehydrogenase NAD-binding" evidence="6">
    <location>
        <begin position="104"/>
        <end position="278"/>
    </location>
</feature>